<dbReference type="PaxDb" id="3635-A0A1U8LQB7"/>
<dbReference type="GeneID" id="107928630"/>
<dbReference type="AlphaFoldDB" id="A0A1U8LQB7"/>
<dbReference type="STRING" id="3635.A0A1U8LQB7"/>
<keyword evidence="1" id="KW-1185">Reference proteome</keyword>
<dbReference type="PANTHER" id="PTHR33064">
    <property type="entry name" value="POL PROTEIN"/>
    <property type="match status" value="1"/>
</dbReference>
<reference evidence="1" key="1">
    <citation type="journal article" date="2020" name="Nat. Genet.">
        <title>Genomic diversifications of five Gossypium allopolyploid species and their impact on cotton improvement.</title>
        <authorList>
            <person name="Chen Z.J."/>
            <person name="Sreedasyam A."/>
            <person name="Ando A."/>
            <person name="Song Q."/>
            <person name="De Santiago L.M."/>
            <person name="Hulse-Kemp A.M."/>
            <person name="Ding M."/>
            <person name="Ye W."/>
            <person name="Kirkbride R.C."/>
            <person name="Jenkins J."/>
            <person name="Plott C."/>
            <person name="Lovell J."/>
            <person name="Lin Y.M."/>
            <person name="Vaughn R."/>
            <person name="Liu B."/>
            <person name="Simpson S."/>
            <person name="Scheffler B.E."/>
            <person name="Wen L."/>
            <person name="Saski C.A."/>
            <person name="Grover C.E."/>
            <person name="Hu G."/>
            <person name="Conover J.L."/>
            <person name="Carlson J.W."/>
            <person name="Shu S."/>
            <person name="Boston L.B."/>
            <person name="Williams M."/>
            <person name="Peterson D.G."/>
            <person name="McGee K."/>
            <person name="Jones D.C."/>
            <person name="Wendel J.F."/>
            <person name="Stelly D.M."/>
            <person name="Grimwood J."/>
            <person name="Schmutz J."/>
        </authorList>
    </citation>
    <scope>NUCLEOTIDE SEQUENCE [LARGE SCALE GENOMIC DNA]</scope>
    <source>
        <strain evidence="1">cv. TM-1</strain>
    </source>
</reference>
<dbReference type="InterPro" id="IPR043128">
    <property type="entry name" value="Rev_trsase/Diguanyl_cyclase"/>
</dbReference>
<organism evidence="1 2">
    <name type="scientific">Gossypium hirsutum</name>
    <name type="common">Upland cotton</name>
    <name type="synonym">Gossypium mexicanum</name>
    <dbReference type="NCBI Taxonomy" id="3635"/>
    <lineage>
        <taxon>Eukaryota</taxon>
        <taxon>Viridiplantae</taxon>
        <taxon>Streptophyta</taxon>
        <taxon>Embryophyta</taxon>
        <taxon>Tracheophyta</taxon>
        <taxon>Spermatophyta</taxon>
        <taxon>Magnoliopsida</taxon>
        <taxon>eudicotyledons</taxon>
        <taxon>Gunneridae</taxon>
        <taxon>Pentapetalae</taxon>
        <taxon>rosids</taxon>
        <taxon>malvids</taxon>
        <taxon>Malvales</taxon>
        <taxon>Malvaceae</taxon>
        <taxon>Malvoideae</taxon>
        <taxon>Gossypium</taxon>
    </lineage>
</organism>
<dbReference type="OrthoDB" id="415724at2759"/>
<proteinExistence type="predicted"/>
<reference evidence="2" key="2">
    <citation type="submission" date="2025-08" db="UniProtKB">
        <authorList>
            <consortium name="RefSeq"/>
        </authorList>
    </citation>
    <scope>IDENTIFICATION</scope>
</reference>
<dbReference type="FunFam" id="3.30.70.270:FF:000020">
    <property type="entry name" value="Transposon Tf2-6 polyprotein-like Protein"/>
    <property type="match status" value="1"/>
</dbReference>
<dbReference type="InterPro" id="IPR051320">
    <property type="entry name" value="Viral_Replic_Matur_Polypro"/>
</dbReference>
<dbReference type="Gene3D" id="3.30.70.270">
    <property type="match status" value="1"/>
</dbReference>
<accession>A0A1U8LQB7</accession>
<dbReference type="KEGG" id="ghi:107928630"/>
<gene>
    <name evidence="2" type="primary">LOC107928630</name>
</gene>
<dbReference type="Proteomes" id="UP000818029">
    <property type="component" value="Chromosome D12"/>
</dbReference>
<evidence type="ECO:0000313" key="2">
    <source>
        <dbReference type="RefSeq" id="XP_016715374.1"/>
    </source>
</evidence>
<protein>
    <submittedName>
        <fullName evidence="2">Uncharacterized mitochondrial protein AtMg00860-like</fullName>
    </submittedName>
</protein>
<evidence type="ECO:0000313" key="1">
    <source>
        <dbReference type="Proteomes" id="UP000818029"/>
    </source>
</evidence>
<dbReference type="SUPFAM" id="SSF56672">
    <property type="entry name" value="DNA/RNA polymerases"/>
    <property type="match status" value="1"/>
</dbReference>
<dbReference type="RefSeq" id="XP_016715374.1">
    <property type="nucleotide sequence ID" value="XM_016859885.1"/>
</dbReference>
<dbReference type="InterPro" id="IPR043502">
    <property type="entry name" value="DNA/RNA_pol_sf"/>
</dbReference>
<name>A0A1U8LQB7_GOSHI</name>
<sequence length="126" mass="14619">MVSIKGIQVDLRKIEAVLDWKQPKNVSQIYSFLGLTGYYQRFVEGFSLIAASLTKLLRKNVPFVWTDAHQSSFKKLKSVLTQALVLIQPESDLEALLYVERCIIYTDQKSLMYLLAQKELNLRQHR</sequence>
<dbReference type="PANTHER" id="PTHR33064:SF37">
    <property type="entry name" value="RIBONUCLEASE H"/>
    <property type="match status" value="1"/>
</dbReference>